<accession>A0A0L8FYR6</accession>
<name>A0A0L8FYR6_OCTBM</name>
<gene>
    <name evidence="1" type="ORF">OCBIM_22004705mg</name>
</gene>
<reference evidence="1" key="1">
    <citation type="submission" date="2015-07" db="EMBL/GenBank/DDBJ databases">
        <title>MeaNS - Measles Nucleotide Surveillance Program.</title>
        <authorList>
            <person name="Tran T."/>
            <person name="Druce J."/>
        </authorList>
    </citation>
    <scope>NUCLEOTIDE SEQUENCE</scope>
    <source>
        <strain evidence="1">UCB-OBI-ISO-001</strain>
        <tissue evidence="1">Gonad</tissue>
    </source>
</reference>
<feature type="non-terminal residue" evidence="1">
    <location>
        <position position="1"/>
    </location>
</feature>
<protein>
    <recommendedName>
        <fullName evidence="2">dUTPase-like domain-containing protein</fullName>
    </recommendedName>
</protein>
<evidence type="ECO:0000313" key="1">
    <source>
        <dbReference type="EMBL" id="KOF69510.1"/>
    </source>
</evidence>
<proteinExistence type="predicted"/>
<organism evidence="1">
    <name type="scientific">Octopus bimaculoides</name>
    <name type="common">California two-spotted octopus</name>
    <dbReference type="NCBI Taxonomy" id="37653"/>
    <lineage>
        <taxon>Eukaryota</taxon>
        <taxon>Metazoa</taxon>
        <taxon>Spiralia</taxon>
        <taxon>Lophotrochozoa</taxon>
        <taxon>Mollusca</taxon>
        <taxon>Cephalopoda</taxon>
        <taxon>Coleoidea</taxon>
        <taxon>Octopodiformes</taxon>
        <taxon>Octopoda</taxon>
        <taxon>Incirrata</taxon>
        <taxon>Octopodidae</taxon>
        <taxon>Octopus</taxon>
    </lineage>
</organism>
<dbReference type="EMBL" id="KQ425422">
    <property type="protein sequence ID" value="KOF69510.1"/>
    <property type="molecule type" value="Genomic_DNA"/>
</dbReference>
<sequence>VVKRTKPGSEVRALRTTVIPPRSGKLLQCRVSHPIDGCLGLMEPNRRGKMKAGVTVGRTLVEAGADEVLVIAANFSSVTQKICRGTVPSSGPAAGSVVLCRKRRAQ</sequence>
<dbReference type="AlphaFoldDB" id="A0A0L8FYR6"/>
<evidence type="ECO:0008006" key="2">
    <source>
        <dbReference type="Google" id="ProtNLM"/>
    </source>
</evidence>